<feature type="transmembrane region" description="Helical" evidence="8">
    <location>
        <begin position="221"/>
        <end position="241"/>
    </location>
</feature>
<keyword evidence="10" id="KW-1185">Reference proteome</keyword>
<protein>
    <submittedName>
        <fullName evidence="9">Spore germination protein (Amino acid permease)</fullName>
    </submittedName>
</protein>
<keyword evidence="6 8" id="KW-1133">Transmembrane helix</keyword>
<feature type="transmembrane region" description="Helical" evidence="8">
    <location>
        <begin position="44"/>
        <end position="66"/>
    </location>
</feature>
<evidence type="ECO:0000256" key="3">
    <source>
        <dbReference type="ARBA" id="ARBA00022448"/>
    </source>
</evidence>
<keyword evidence="3" id="KW-0813">Transport</keyword>
<comment type="similarity">
    <text evidence="2">Belongs to the amino acid-polyamine-organocation (APC) superfamily. Spore germination protein (SGP) (TC 2.A.3.9) family.</text>
</comment>
<dbReference type="Proteomes" id="UP000199017">
    <property type="component" value="Unassembled WGS sequence"/>
</dbReference>
<dbReference type="NCBIfam" id="TIGR00912">
    <property type="entry name" value="2A0309"/>
    <property type="match status" value="1"/>
</dbReference>
<comment type="subcellular location">
    <subcellularLocation>
        <location evidence="1">Membrane</location>
        <topology evidence="1">Multi-pass membrane protein</topology>
    </subcellularLocation>
</comment>
<dbReference type="PANTHER" id="PTHR34975">
    <property type="entry name" value="SPORE GERMINATION PROTEIN A2"/>
    <property type="match status" value="1"/>
</dbReference>
<dbReference type="OrthoDB" id="2380240at2"/>
<reference evidence="9 10" key="1">
    <citation type="submission" date="2016-10" db="EMBL/GenBank/DDBJ databases">
        <authorList>
            <person name="de Groot N.N."/>
        </authorList>
    </citation>
    <scope>NUCLEOTIDE SEQUENCE [LARGE SCALE GENOMIC DNA]</scope>
    <source>
        <strain evidence="10">P4B,CCM 7963,CECT 7998,DSM 25260,IBRC-M 10614,KCTC 13821</strain>
    </source>
</reference>
<sequence>MHSKVKEQFQVSPPMLFFLIHAMQIGVGMLGFQRIVAKYSGYDSWIAVLIAGIIISMLISMVYFVLKTNHNDIIEIHRNLFGKWAGGVLSLIIILYFYALGILVLRTYIEVIQVWVFEDMPTWVLTLLAGCFFYYVIQGGFRTVAGLCVAGVFIPSILFFVLLMPLQYADFLNFLPVWKHSLKNIFLGVRETTLTYLGFELLLLFYPFIKDGQRSQKWAQLGHWASVFVYTLLMIVTLSFFSEGQLKMTIWPTLTLLKIIEFPFIERFEYLGISLWLIIIIPNIATAFWGASRGVKRLFSIKQRYVIIVLMIVMAFTVPLLDNRQAVNTLNNVISQIGFWVIAAYIPFICIVQYIAQKMGRKRSS</sequence>
<dbReference type="AlphaFoldDB" id="A0A1G8C0R3"/>
<dbReference type="Gene3D" id="1.20.1740.10">
    <property type="entry name" value="Amino acid/polyamine transporter I"/>
    <property type="match status" value="1"/>
</dbReference>
<keyword evidence="5 8" id="KW-0812">Transmembrane</keyword>
<evidence type="ECO:0000256" key="1">
    <source>
        <dbReference type="ARBA" id="ARBA00004141"/>
    </source>
</evidence>
<evidence type="ECO:0000256" key="6">
    <source>
        <dbReference type="ARBA" id="ARBA00022989"/>
    </source>
</evidence>
<dbReference type="STRING" id="930129.SAMN05216352_101152"/>
<feature type="transmembrane region" description="Helical" evidence="8">
    <location>
        <begin position="273"/>
        <end position="292"/>
    </location>
</feature>
<dbReference type="InterPro" id="IPR004761">
    <property type="entry name" value="Spore_GerAB"/>
</dbReference>
<dbReference type="RefSeq" id="WP_091579540.1">
    <property type="nucleotide sequence ID" value="NZ_FNDU01000001.1"/>
</dbReference>
<evidence type="ECO:0000256" key="5">
    <source>
        <dbReference type="ARBA" id="ARBA00022692"/>
    </source>
</evidence>
<evidence type="ECO:0000256" key="2">
    <source>
        <dbReference type="ARBA" id="ARBA00007998"/>
    </source>
</evidence>
<feature type="transmembrane region" description="Helical" evidence="8">
    <location>
        <begin position="185"/>
        <end position="209"/>
    </location>
</feature>
<feature type="transmembrane region" description="Helical" evidence="8">
    <location>
        <begin position="120"/>
        <end position="137"/>
    </location>
</feature>
<evidence type="ECO:0000256" key="8">
    <source>
        <dbReference type="SAM" id="Phobius"/>
    </source>
</evidence>
<dbReference type="Pfam" id="PF03845">
    <property type="entry name" value="Spore_permease"/>
    <property type="match status" value="1"/>
</dbReference>
<evidence type="ECO:0000313" key="10">
    <source>
        <dbReference type="Proteomes" id="UP000199017"/>
    </source>
</evidence>
<feature type="transmembrane region" description="Helical" evidence="8">
    <location>
        <begin position="87"/>
        <end position="108"/>
    </location>
</feature>
<proteinExistence type="inferred from homology"/>
<feature type="transmembrane region" description="Helical" evidence="8">
    <location>
        <begin position="304"/>
        <end position="321"/>
    </location>
</feature>
<keyword evidence="4" id="KW-0309">Germination</keyword>
<dbReference type="GO" id="GO:0016020">
    <property type="term" value="C:membrane"/>
    <property type="evidence" value="ECO:0007669"/>
    <property type="project" value="UniProtKB-SubCell"/>
</dbReference>
<dbReference type="PANTHER" id="PTHR34975:SF2">
    <property type="entry name" value="SPORE GERMINATION PROTEIN A2"/>
    <property type="match status" value="1"/>
</dbReference>
<dbReference type="GO" id="GO:0009847">
    <property type="term" value="P:spore germination"/>
    <property type="evidence" value="ECO:0007669"/>
    <property type="project" value="InterPro"/>
</dbReference>
<feature type="transmembrane region" description="Helical" evidence="8">
    <location>
        <begin position="333"/>
        <end position="356"/>
    </location>
</feature>
<evidence type="ECO:0000256" key="4">
    <source>
        <dbReference type="ARBA" id="ARBA00022544"/>
    </source>
</evidence>
<keyword evidence="7 8" id="KW-0472">Membrane</keyword>
<evidence type="ECO:0000313" key="9">
    <source>
        <dbReference type="EMBL" id="SDH39046.1"/>
    </source>
</evidence>
<dbReference type="EMBL" id="FNDU01000001">
    <property type="protein sequence ID" value="SDH39046.1"/>
    <property type="molecule type" value="Genomic_DNA"/>
</dbReference>
<evidence type="ECO:0000256" key="7">
    <source>
        <dbReference type="ARBA" id="ARBA00023136"/>
    </source>
</evidence>
<gene>
    <name evidence="9" type="ORF">SAMN05216352_101152</name>
</gene>
<feature type="transmembrane region" description="Helical" evidence="8">
    <location>
        <begin position="12"/>
        <end position="32"/>
    </location>
</feature>
<accession>A0A1G8C0R3</accession>
<name>A0A1G8C0R3_9BACI</name>
<organism evidence="9 10">
    <name type="scientific">Alteribacillus bidgolensis</name>
    <dbReference type="NCBI Taxonomy" id="930129"/>
    <lineage>
        <taxon>Bacteria</taxon>
        <taxon>Bacillati</taxon>
        <taxon>Bacillota</taxon>
        <taxon>Bacilli</taxon>
        <taxon>Bacillales</taxon>
        <taxon>Bacillaceae</taxon>
        <taxon>Alteribacillus</taxon>
    </lineage>
</organism>
<feature type="transmembrane region" description="Helical" evidence="8">
    <location>
        <begin position="144"/>
        <end position="165"/>
    </location>
</feature>